<dbReference type="SUPFAM" id="SSF55961">
    <property type="entry name" value="Bet v1-like"/>
    <property type="match status" value="1"/>
</dbReference>
<evidence type="ECO:0008006" key="3">
    <source>
        <dbReference type="Google" id="ProtNLM"/>
    </source>
</evidence>
<name>A0A1Y1QRV7_9GAMM</name>
<reference evidence="1 2" key="1">
    <citation type="submission" date="2017-01" db="EMBL/GenBank/DDBJ databases">
        <title>Novel large sulfur bacteria in the metagenomes of groundwater-fed chemosynthetic microbial mats in the Lake Huron basin.</title>
        <authorList>
            <person name="Sharrar A.M."/>
            <person name="Flood B.E."/>
            <person name="Bailey J.V."/>
            <person name="Jones D.S."/>
            <person name="Biddanda B."/>
            <person name="Ruberg S.A."/>
            <person name="Marcus D.N."/>
            <person name="Dick G.J."/>
        </authorList>
    </citation>
    <scope>NUCLEOTIDE SEQUENCE [LARGE SCALE GENOMIC DNA]</scope>
    <source>
        <strain evidence="1">A8</strain>
    </source>
</reference>
<dbReference type="EMBL" id="MTEJ01000067">
    <property type="protein sequence ID" value="OQX12368.1"/>
    <property type="molecule type" value="Genomic_DNA"/>
</dbReference>
<gene>
    <name evidence="1" type="ORF">BWK73_15015</name>
</gene>
<protein>
    <recommendedName>
        <fullName evidence="3">Polyketide cyclase</fullName>
    </recommendedName>
</protein>
<dbReference type="AlphaFoldDB" id="A0A1Y1QRV7"/>
<sequence>MKTFDVQAISLNLPQQQAFAFIAEATNLPKWAQAFASVTSKRALMRTPNGEVEIDLDVRASVESGTVDWYMTFPDGSIAVAYSRVIKLNHDSCVYSFILTPPPVPLEQLEGALEMQSKTLTEELAKLKGILERGQ</sequence>
<proteinExistence type="predicted"/>
<evidence type="ECO:0000313" key="2">
    <source>
        <dbReference type="Proteomes" id="UP000192491"/>
    </source>
</evidence>
<dbReference type="Proteomes" id="UP000192491">
    <property type="component" value="Unassembled WGS sequence"/>
</dbReference>
<accession>A0A1Y1QRV7</accession>
<dbReference type="InterPro" id="IPR023393">
    <property type="entry name" value="START-like_dom_sf"/>
</dbReference>
<organism evidence="1 2">
    <name type="scientific">Thiothrix lacustris</name>
    <dbReference type="NCBI Taxonomy" id="525917"/>
    <lineage>
        <taxon>Bacteria</taxon>
        <taxon>Pseudomonadati</taxon>
        <taxon>Pseudomonadota</taxon>
        <taxon>Gammaproteobacteria</taxon>
        <taxon>Thiotrichales</taxon>
        <taxon>Thiotrichaceae</taxon>
        <taxon>Thiothrix</taxon>
    </lineage>
</organism>
<comment type="caution">
    <text evidence="1">The sequence shown here is derived from an EMBL/GenBank/DDBJ whole genome shotgun (WGS) entry which is preliminary data.</text>
</comment>
<dbReference type="Gene3D" id="3.30.530.20">
    <property type="match status" value="1"/>
</dbReference>
<evidence type="ECO:0000313" key="1">
    <source>
        <dbReference type="EMBL" id="OQX12368.1"/>
    </source>
</evidence>